<dbReference type="PROSITE" id="PS50088">
    <property type="entry name" value="ANK_REPEAT"/>
    <property type="match status" value="6"/>
</dbReference>
<keyword evidence="4" id="KW-0547">Nucleotide-binding</keyword>
<dbReference type="SUPFAM" id="SSF56112">
    <property type="entry name" value="Protein kinase-like (PK-like)"/>
    <property type="match status" value="1"/>
</dbReference>
<feature type="repeat" description="ANK" evidence="3">
    <location>
        <begin position="288"/>
        <end position="321"/>
    </location>
</feature>
<dbReference type="GO" id="GO:0004672">
    <property type="term" value="F:protein kinase activity"/>
    <property type="evidence" value="ECO:0007669"/>
    <property type="project" value="InterPro"/>
</dbReference>
<feature type="domain" description="Protein kinase" evidence="5">
    <location>
        <begin position="520"/>
        <end position="786"/>
    </location>
</feature>
<dbReference type="InterPro" id="IPR036770">
    <property type="entry name" value="Ankyrin_rpt-contain_sf"/>
</dbReference>
<keyword evidence="1" id="KW-0677">Repeat</keyword>
<dbReference type="AlphaFoldDB" id="A0A0K0DW89"/>
<organism evidence="7">
    <name type="scientific">Strongyloides stercoralis</name>
    <name type="common">Threadworm</name>
    <dbReference type="NCBI Taxonomy" id="6248"/>
    <lineage>
        <taxon>Eukaryota</taxon>
        <taxon>Metazoa</taxon>
        <taxon>Ecdysozoa</taxon>
        <taxon>Nematoda</taxon>
        <taxon>Chromadorea</taxon>
        <taxon>Rhabditida</taxon>
        <taxon>Tylenchina</taxon>
        <taxon>Panagrolaimomorpha</taxon>
        <taxon>Strongyloidoidea</taxon>
        <taxon>Strongyloididae</taxon>
        <taxon>Strongyloides</taxon>
    </lineage>
</organism>
<feature type="repeat" description="ANK" evidence="3">
    <location>
        <begin position="184"/>
        <end position="216"/>
    </location>
</feature>
<evidence type="ECO:0000256" key="3">
    <source>
        <dbReference type="PROSITE-ProRule" id="PRU00023"/>
    </source>
</evidence>
<dbReference type="Pfam" id="PF12796">
    <property type="entry name" value="Ank_2"/>
    <property type="match status" value="4"/>
</dbReference>
<dbReference type="GO" id="GO:0005524">
    <property type="term" value="F:ATP binding"/>
    <property type="evidence" value="ECO:0007669"/>
    <property type="project" value="UniProtKB-UniRule"/>
</dbReference>
<dbReference type="InterPro" id="IPR000719">
    <property type="entry name" value="Prot_kinase_dom"/>
</dbReference>
<evidence type="ECO:0000256" key="4">
    <source>
        <dbReference type="PROSITE-ProRule" id="PRU10141"/>
    </source>
</evidence>
<dbReference type="InterPro" id="IPR001245">
    <property type="entry name" value="Ser-Thr/Tyr_kinase_cat_dom"/>
</dbReference>
<feature type="repeat" description="ANK" evidence="3">
    <location>
        <begin position="358"/>
        <end position="390"/>
    </location>
</feature>
<sequence>MGNYKSRPHLTCTDELKKRISESYAIVRSKLNEDSKPRIGQWSLLQQAVFQGSLKEVKELYKDKKQLQELCPCREITLLHIASISHHPETKEKLHFLLTEASTDDTLLRSLITKKSKNGYTALHTAIYKNNISIVEILLSFSFNPNEYSENIPPPLHLASMSGNAEIVALLITSGADVHSSDFVHFTPLHSATYFAHEKVVDTLLKYGSDPNYSGGIKDCCLHIAASKGNLSITKLLLNGGSDPFLFDDEGNNGLHFASKSGHVTLMECILKKVSPNQQDLIFKTNIYGDTSLHTACYAGKLDCAKRLFMIAGSNILTIENSYSETPLMAACTAGKSIELVAFLLRQPGADPNYQGKDGHSALHSACYHGHIRIVQYLLDNGADQNIAAKTFDTDNGISYYKPNSVFSLIKLDSNNSLNTSSKSSSLSGIDDNSYVSQTFQTPIFWAYEKGHDQIVALLKYYASKKLDSDVGSEYSSGSSSYIPLPSPIGKLRSITKEKTEILQLRAHLPLSFQISLLDVELQEVIGSGSFGKVYKGIYRGIPVAIKKYKAISFGAKTEVDMFCREVTILHQMKHPNIVGFIGACLDDPSRFSIITEYVSGGSLFSLIHKQKLNFEMELKLSIGVDIAKGMRYLHEKTSNPVLHRDLNSHNILLHSDGRAVISDFGESRFSRQYDNDDQMTKQPGNLRWMAPEVFTQCSKYDQKVDVFSYSLVLWEIHSSELPFSHLKPAAAAAEMAYKKSRPSLPTYPTNQFPDHIIKVISMAWNQEPNQRPTFAEIITILEKHIDKENRYNFNIGNITSIFDDLNITGNDDVKEFYPIGNVSNLTTQWEKRLLPDTNLFGINLKETSLINVNNLTSNTSTNSSSSKAIEALRQRLDSHGYVSQAAKAISAAKNASALRDSFILARGDSVAKRQSNFEKDDEILEINSTFASISSSGVKTGSEETLKEE</sequence>
<dbReference type="Gene3D" id="1.10.510.10">
    <property type="entry name" value="Transferase(Phosphotransferase) domain 1"/>
    <property type="match status" value="1"/>
</dbReference>
<evidence type="ECO:0000313" key="7">
    <source>
        <dbReference type="WBParaSite" id="SSTP_0000150500.1"/>
    </source>
</evidence>
<dbReference type="Pfam" id="PF07714">
    <property type="entry name" value="PK_Tyr_Ser-Thr"/>
    <property type="match status" value="1"/>
</dbReference>
<dbReference type="SUPFAM" id="SSF48403">
    <property type="entry name" value="Ankyrin repeat"/>
    <property type="match status" value="1"/>
</dbReference>
<dbReference type="PROSITE" id="PS50297">
    <property type="entry name" value="ANK_REP_REGION"/>
    <property type="match status" value="5"/>
</dbReference>
<reference evidence="7" key="1">
    <citation type="submission" date="2015-08" db="UniProtKB">
        <authorList>
            <consortium name="WormBaseParasite"/>
        </authorList>
    </citation>
    <scope>IDENTIFICATION</scope>
</reference>
<feature type="repeat" description="ANK" evidence="3">
    <location>
        <begin position="155"/>
        <end position="183"/>
    </location>
</feature>
<dbReference type="STRING" id="6248.A0A0K0DW89"/>
<dbReference type="InterPro" id="IPR017441">
    <property type="entry name" value="Protein_kinase_ATP_BS"/>
</dbReference>
<keyword evidence="4" id="KW-0067">ATP-binding</keyword>
<keyword evidence="6" id="KW-1185">Reference proteome</keyword>
<evidence type="ECO:0000313" key="6">
    <source>
        <dbReference type="Proteomes" id="UP000035681"/>
    </source>
</evidence>
<dbReference type="SMART" id="SM00248">
    <property type="entry name" value="ANK"/>
    <property type="match status" value="9"/>
</dbReference>
<evidence type="ECO:0000256" key="1">
    <source>
        <dbReference type="ARBA" id="ARBA00022737"/>
    </source>
</evidence>
<dbReference type="PROSITE" id="PS00107">
    <property type="entry name" value="PROTEIN_KINASE_ATP"/>
    <property type="match status" value="1"/>
</dbReference>
<dbReference type="PANTHER" id="PTHR24173:SF74">
    <property type="entry name" value="ANKYRIN REPEAT DOMAIN-CONTAINING PROTEIN 16"/>
    <property type="match status" value="1"/>
</dbReference>
<feature type="binding site" evidence="4">
    <location>
        <position position="548"/>
    </location>
    <ligand>
        <name>ATP</name>
        <dbReference type="ChEBI" id="CHEBI:30616"/>
    </ligand>
</feature>
<dbReference type="InterPro" id="IPR002110">
    <property type="entry name" value="Ankyrin_rpt"/>
</dbReference>
<feature type="repeat" description="ANK" evidence="3">
    <location>
        <begin position="118"/>
        <end position="150"/>
    </location>
</feature>
<accession>A0A0K0DW89</accession>
<dbReference type="WBParaSite" id="SSTP_0000150500.1">
    <property type="protein sequence ID" value="SSTP_0000150500.1"/>
    <property type="gene ID" value="SSTP_0000150500"/>
</dbReference>
<dbReference type="InterPro" id="IPR011009">
    <property type="entry name" value="Kinase-like_dom_sf"/>
</dbReference>
<keyword evidence="2 3" id="KW-0040">ANK repeat</keyword>
<dbReference type="WBParaSite" id="TCONS_00008757.p1">
    <property type="protein sequence ID" value="TCONS_00008757.p1"/>
    <property type="gene ID" value="XLOC_006662"/>
</dbReference>
<dbReference type="Gene3D" id="1.25.40.20">
    <property type="entry name" value="Ankyrin repeat-containing domain"/>
    <property type="match status" value="3"/>
</dbReference>
<evidence type="ECO:0000313" key="8">
    <source>
        <dbReference type="WBParaSite" id="TCONS_00008757.p1"/>
    </source>
</evidence>
<evidence type="ECO:0000256" key="2">
    <source>
        <dbReference type="ARBA" id="ARBA00023043"/>
    </source>
</evidence>
<dbReference type="PRINTS" id="PR01415">
    <property type="entry name" value="ANKYRIN"/>
</dbReference>
<dbReference type="PROSITE" id="PS50011">
    <property type="entry name" value="PROTEIN_KINASE_DOM"/>
    <property type="match status" value="1"/>
</dbReference>
<proteinExistence type="predicted"/>
<name>A0A0K0DW89_STRER</name>
<feature type="repeat" description="ANK" evidence="3">
    <location>
        <begin position="222"/>
        <end position="249"/>
    </location>
</feature>
<protein>
    <submittedName>
        <fullName evidence="8">Guanylate cyclase domain-containing protein</fullName>
    </submittedName>
    <submittedName>
        <fullName evidence="7">Protein kinase domain-containing protein</fullName>
    </submittedName>
</protein>
<dbReference type="PANTHER" id="PTHR24173">
    <property type="entry name" value="ANKYRIN REPEAT CONTAINING"/>
    <property type="match status" value="1"/>
</dbReference>
<dbReference type="Proteomes" id="UP000035681">
    <property type="component" value="Unplaced"/>
</dbReference>
<evidence type="ECO:0000259" key="5">
    <source>
        <dbReference type="PROSITE" id="PS50011"/>
    </source>
</evidence>